<feature type="active site" description="Nucleophile" evidence="3">
    <location>
        <position position="114"/>
    </location>
</feature>
<dbReference type="SUPFAM" id="SSF52317">
    <property type="entry name" value="Class I glutamine amidotransferase-like"/>
    <property type="match status" value="1"/>
</dbReference>
<keyword evidence="2" id="KW-0378">Hydrolase</keyword>
<dbReference type="Pfam" id="PF17676">
    <property type="entry name" value="Peptidase_S66C"/>
    <property type="match status" value="1"/>
</dbReference>
<dbReference type="Gene3D" id="3.40.50.10740">
    <property type="entry name" value="Class I glutamine amidotransferase-like"/>
    <property type="match status" value="1"/>
</dbReference>
<sequence length="309" mass="35045">MKVLKPPKLNIGDTIGIVASSLPVLSSYRENYENRKNILLGMGFKIQKGKTIGKFRGWMAGTPEEIAQDINNMFADKSVKAIFAFDGGYSAISVIEHLNYDLIKQNPKPFMGMSDMTIYHLAIFSKTGMVGFHMDYLANFSGEFFLKFLTNPKVPGIIKSLTTWEVWKKGKTEGRLMGGILQRISMLAGTKYFPNIEDFDGAILFWEEIGVDITEIYQCLYQLKNMGILDRINGMLIGKIKYLKKMKQEEIIEPSVKEMVLEIMKDYNFPIMANLDFGHDTINIPMPIGIKVSFDSEKKELKFLEGAVI</sequence>
<dbReference type="Proteomes" id="UP000183317">
    <property type="component" value="Unassembled WGS sequence"/>
</dbReference>
<dbReference type="PIRSF" id="PIRSF028757">
    <property type="entry name" value="LD-carboxypeptidase"/>
    <property type="match status" value="1"/>
</dbReference>
<name>A0A1F5MFU2_9BACT</name>
<evidence type="ECO:0000313" key="7">
    <source>
        <dbReference type="Proteomes" id="UP000183317"/>
    </source>
</evidence>
<dbReference type="PANTHER" id="PTHR30237:SF5">
    <property type="entry name" value="CARBOXYPEPTIDASE VC_A0337-RELATED"/>
    <property type="match status" value="1"/>
</dbReference>
<feature type="domain" description="LD-carboxypeptidase C-terminal" evidence="5">
    <location>
        <begin position="173"/>
        <end position="293"/>
    </location>
</feature>
<feature type="active site" description="Charge relay system" evidence="3">
    <location>
        <position position="207"/>
    </location>
</feature>
<organism evidence="6 7">
    <name type="scientific">Candidatus Daviesbacteria bacterium RIFCSPLOWO2_02_FULL_36_8</name>
    <dbReference type="NCBI Taxonomy" id="1797793"/>
    <lineage>
        <taxon>Bacteria</taxon>
        <taxon>Candidatus Daviesiibacteriota</taxon>
    </lineage>
</organism>
<evidence type="ECO:0000256" key="1">
    <source>
        <dbReference type="ARBA" id="ARBA00010233"/>
    </source>
</evidence>
<dbReference type="AlphaFoldDB" id="A0A1F5MFU2"/>
<evidence type="ECO:0000256" key="3">
    <source>
        <dbReference type="PIRSR" id="PIRSR028757-1"/>
    </source>
</evidence>
<comment type="similarity">
    <text evidence="1">Belongs to the peptidase S66 family.</text>
</comment>
<evidence type="ECO:0000259" key="5">
    <source>
        <dbReference type="Pfam" id="PF17676"/>
    </source>
</evidence>
<dbReference type="InterPro" id="IPR003507">
    <property type="entry name" value="S66_fam"/>
</dbReference>
<dbReference type="InterPro" id="IPR027478">
    <property type="entry name" value="LdcA_N"/>
</dbReference>
<accession>A0A1F5MFU2</accession>
<dbReference type="InterPro" id="IPR040449">
    <property type="entry name" value="Peptidase_S66_N"/>
</dbReference>
<evidence type="ECO:0000313" key="6">
    <source>
        <dbReference type="EMBL" id="OGE64234.1"/>
    </source>
</evidence>
<dbReference type="InterPro" id="IPR040921">
    <property type="entry name" value="Peptidase_S66C"/>
</dbReference>
<dbReference type="InterPro" id="IPR027461">
    <property type="entry name" value="Carboxypeptidase_A_C_sf"/>
</dbReference>
<dbReference type="InterPro" id="IPR029062">
    <property type="entry name" value="Class_I_gatase-like"/>
</dbReference>
<proteinExistence type="inferred from homology"/>
<reference evidence="6 7" key="1">
    <citation type="journal article" date="2016" name="Nat. Commun.">
        <title>Thousands of microbial genomes shed light on interconnected biogeochemical processes in an aquifer system.</title>
        <authorList>
            <person name="Anantharaman K."/>
            <person name="Brown C.T."/>
            <person name="Hug L.A."/>
            <person name="Sharon I."/>
            <person name="Castelle C.J."/>
            <person name="Probst A.J."/>
            <person name="Thomas B.C."/>
            <person name="Singh A."/>
            <person name="Wilkins M.J."/>
            <person name="Karaoz U."/>
            <person name="Brodie E.L."/>
            <person name="Williams K.H."/>
            <person name="Hubbard S.S."/>
            <person name="Banfield J.F."/>
        </authorList>
    </citation>
    <scope>NUCLEOTIDE SEQUENCE [LARGE SCALE GENOMIC DNA]</scope>
</reference>
<comment type="caution">
    <text evidence="6">The sequence shown here is derived from an EMBL/GenBank/DDBJ whole genome shotgun (WGS) entry which is preliminary data.</text>
</comment>
<dbReference type="PANTHER" id="PTHR30237">
    <property type="entry name" value="MURAMOYLTETRAPEPTIDE CARBOXYPEPTIDASE"/>
    <property type="match status" value="1"/>
</dbReference>
<dbReference type="Gene3D" id="3.50.30.60">
    <property type="entry name" value="LD-carboxypeptidase A C-terminal domain-like"/>
    <property type="match status" value="1"/>
</dbReference>
<dbReference type="Pfam" id="PF02016">
    <property type="entry name" value="Peptidase_S66"/>
    <property type="match status" value="1"/>
</dbReference>
<dbReference type="GO" id="GO:0016787">
    <property type="term" value="F:hydrolase activity"/>
    <property type="evidence" value="ECO:0007669"/>
    <property type="project" value="UniProtKB-KW"/>
</dbReference>
<dbReference type="CDD" id="cd07062">
    <property type="entry name" value="Peptidase_S66_mccF_like"/>
    <property type="match status" value="1"/>
</dbReference>
<feature type="active site" description="Charge relay system" evidence="3">
    <location>
        <position position="279"/>
    </location>
</feature>
<dbReference type="SUPFAM" id="SSF141986">
    <property type="entry name" value="LD-carboxypeptidase A C-terminal domain-like"/>
    <property type="match status" value="1"/>
</dbReference>
<feature type="domain" description="LD-carboxypeptidase N-terminal" evidence="4">
    <location>
        <begin position="15"/>
        <end position="133"/>
    </location>
</feature>
<protein>
    <recommendedName>
        <fullName evidence="8">LD-carboxypeptidase</fullName>
    </recommendedName>
</protein>
<evidence type="ECO:0000259" key="4">
    <source>
        <dbReference type="Pfam" id="PF02016"/>
    </source>
</evidence>
<evidence type="ECO:0000256" key="2">
    <source>
        <dbReference type="ARBA" id="ARBA00022801"/>
    </source>
</evidence>
<gene>
    <name evidence="6" type="ORF">A3J13_00550</name>
</gene>
<evidence type="ECO:0008006" key="8">
    <source>
        <dbReference type="Google" id="ProtNLM"/>
    </source>
</evidence>
<dbReference type="EMBL" id="MFDU01000028">
    <property type="protein sequence ID" value="OGE64234.1"/>
    <property type="molecule type" value="Genomic_DNA"/>
</dbReference>